<evidence type="ECO:0000256" key="1">
    <source>
        <dbReference type="SAM" id="MobiDB-lite"/>
    </source>
</evidence>
<protein>
    <recommendedName>
        <fullName evidence="4">Coiled-coil domain-containing protein 72 homolog</fullName>
    </recommendedName>
</protein>
<dbReference type="AlphaFoldDB" id="A0A8J4T1D1"/>
<gene>
    <name evidence="2" type="ORF">PHET_11001</name>
</gene>
<dbReference type="OrthoDB" id="3052842at2759"/>
<sequence length="209" mass="22854">KAENSIFFSITIIEEIIVCDHLSGARLVSVHCSARSKLGGAHSTIAGTPCSGRTLFPGVSTWPQVWSTTIADNQSSDCCLVCLLFECVSSFKTPPCVSARKQSTVNPFLLRALHCYVVVARGCFKSTSSWRVNQALTPGCSLLFKAMSSREGGKKKPLKHPKKTQQELDEDTAAEKQRMREEQKKLQEARALAATRGPIGQGNKKITKK</sequence>
<feature type="non-terminal residue" evidence="2">
    <location>
        <position position="209"/>
    </location>
</feature>
<dbReference type="Pfam" id="PF09072">
    <property type="entry name" value="TMA7"/>
    <property type="match status" value="1"/>
</dbReference>
<dbReference type="Proteomes" id="UP000748531">
    <property type="component" value="Unassembled WGS sequence"/>
</dbReference>
<evidence type="ECO:0000313" key="2">
    <source>
        <dbReference type="EMBL" id="KAF5396208.1"/>
    </source>
</evidence>
<proteinExistence type="predicted"/>
<dbReference type="InterPro" id="IPR015157">
    <property type="entry name" value="TMA7"/>
</dbReference>
<feature type="compositionally biased region" description="Basic residues" evidence="1">
    <location>
        <begin position="153"/>
        <end position="163"/>
    </location>
</feature>
<evidence type="ECO:0000313" key="3">
    <source>
        <dbReference type="Proteomes" id="UP000748531"/>
    </source>
</evidence>
<dbReference type="PANTHER" id="PTHR28632">
    <property type="entry name" value="TRANSLATION MACHINERY-ASSOCIATED PROTEIN 7"/>
    <property type="match status" value="1"/>
</dbReference>
<feature type="compositionally biased region" description="Basic and acidic residues" evidence="1">
    <location>
        <begin position="173"/>
        <end position="188"/>
    </location>
</feature>
<reference evidence="2" key="1">
    <citation type="submission" date="2019-05" db="EMBL/GenBank/DDBJ databases">
        <title>Annotation for the trematode Paragonimus heterotremus.</title>
        <authorList>
            <person name="Choi Y.-J."/>
        </authorList>
    </citation>
    <scope>NUCLEOTIDE SEQUENCE</scope>
    <source>
        <strain evidence="2">LC</strain>
    </source>
</reference>
<comment type="caution">
    <text evidence="2">The sequence shown here is derived from an EMBL/GenBank/DDBJ whole genome shotgun (WGS) entry which is preliminary data.</text>
</comment>
<evidence type="ECO:0008006" key="4">
    <source>
        <dbReference type="Google" id="ProtNLM"/>
    </source>
</evidence>
<accession>A0A8J4T1D1</accession>
<keyword evidence="3" id="KW-1185">Reference proteome</keyword>
<organism evidence="2 3">
    <name type="scientific">Paragonimus heterotremus</name>
    <dbReference type="NCBI Taxonomy" id="100268"/>
    <lineage>
        <taxon>Eukaryota</taxon>
        <taxon>Metazoa</taxon>
        <taxon>Spiralia</taxon>
        <taxon>Lophotrochozoa</taxon>
        <taxon>Platyhelminthes</taxon>
        <taxon>Trematoda</taxon>
        <taxon>Digenea</taxon>
        <taxon>Plagiorchiida</taxon>
        <taxon>Troglotremata</taxon>
        <taxon>Troglotrematidae</taxon>
        <taxon>Paragonimus</taxon>
    </lineage>
</organism>
<name>A0A8J4T1D1_9TREM</name>
<feature type="region of interest" description="Disordered" evidence="1">
    <location>
        <begin position="151"/>
        <end position="209"/>
    </location>
</feature>
<dbReference type="EMBL" id="LUCH01008862">
    <property type="protein sequence ID" value="KAF5396208.1"/>
    <property type="molecule type" value="Genomic_DNA"/>
</dbReference>